<dbReference type="AlphaFoldDB" id="A0AAE0L503"/>
<comment type="caution">
    <text evidence="1">The sequence shown here is derived from an EMBL/GenBank/DDBJ whole genome shotgun (WGS) entry which is preliminary data.</text>
</comment>
<dbReference type="EMBL" id="LGRX02009247">
    <property type="protein sequence ID" value="KAK3271955.1"/>
    <property type="molecule type" value="Genomic_DNA"/>
</dbReference>
<reference evidence="1 2" key="1">
    <citation type="journal article" date="2015" name="Genome Biol. Evol.">
        <title>Comparative Genomics of a Bacterivorous Green Alga Reveals Evolutionary Causalities and Consequences of Phago-Mixotrophic Mode of Nutrition.</title>
        <authorList>
            <person name="Burns J.A."/>
            <person name="Paasch A."/>
            <person name="Narechania A."/>
            <person name="Kim E."/>
        </authorList>
    </citation>
    <scope>NUCLEOTIDE SEQUENCE [LARGE SCALE GENOMIC DNA]</scope>
    <source>
        <strain evidence="1 2">PLY_AMNH</strain>
    </source>
</reference>
<evidence type="ECO:0000313" key="1">
    <source>
        <dbReference type="EMBL" id="KAK3271955.1"/>
    </source>
</evidence>
<accession>A0AAE0L503</accession>
<gene>
    <name evidence="1" type="ORF">CYMTET_19722</name>
</gene>
<dbReference type="Proteomes" id="UP001190700">
    <property type="component" value="Unassembled WGS sequence"/>
</dbReference>
<evidence type="ECO:0000313" key="2">
    <source>
        <dbReference type="Proteomes" id="UP001190700"/>
    </source>
</evidence>
<protein>
    <submittedName>
        <fullName evidence="1">Uncharacterized protein</fullName>
    </submittedName>
</protein>
<name>A0AAE0L503_9CHLO</name>
<keyword evidence="2" id="KW-1185">Reference proteome</keyword>
<organism evidence="1 2">
    <name type="scientific">Cymbomonas tetramitiformis</name>
    <dbReference type="NCBI Taxonomy" id="36881"/>
    <lineage>
        <taxon>Eukaryota</taxon>
        <taxon>Viridiplantae</taxon>
        <taxon>Chlorophyta</taxon>
        <taxon>Pyramimonadophyceae</taxon>
        <taxon>Pyramimonadales</taxon>
        <taxon>Pyramimonadaceae</taxon>
        <taxon>Cymbomonas</taxon>
    </lineage>
</organism>
<proteinExistence type="predicted"/>
<sequence>MFFRAGDTTDYAATPLVGTLSSPARSKRVNENVDSTADLLGVSYSLIFEGGCAMSGPNVVVVQSPVTEEKVEIVFVETGFPVTARRHGW</sequence>